<comment type="caution">
    <text evidence="1">The sequence shown here is derived from an EMBL/GenBank/DDBJ whole genome shotgun (WGS) entry which is preliminary data.</text>
</comment>
<proteinExistence type="predicted"/>
<dbReference type="InterPro" id="IPR019734">
    <property type="entry name" value="TPR_rpt"/>
</dbReference>
<dbReference type="Pfam" id="PF13432">
    <property type="entry name" value="TPR_16"/>
    <property type="match status" value="1"/>
</dbReference>
<dbReference type="Pfam" id="PF13424">
    <property type="entry name" value="TPR_12"/>
    <property type="match status" value="1"/>
</dbReference>
<organism evidence="1">
    <name type="scientific">Streptomyces sp. SID7499</name>
    <dbReference type="NCBI Taxonomy" id="2706086"/>
    <lineage>
        <taxon>Bacteria</taxon>
        <taxon>Bacillati</taxon>
        <taxon>Actinomycetota</taxon>
        <taxon>Actinomycetes</taxon>
        <taxon>Kitasatosporales</taxon>
        <taxon>Streptomycetaceae</taxon>
        <taxon>Streptomyces</taxon>
    </lineage>
</organism>
<dbReference type="InterPro" id="IPR011990">
    <property type="entry name" value="TPR-like_helical_dom_sf"/>
</dbReference>
<name>A0A6G3X6G0_9ACTN</name>
<accession>A0A6G3X6G0</accession>
<reference evidence="1" key="1">
    <citation type="submission" date="2020-01" db="EMBL/GenBank/DDBJ databases">
        <title>Insect and environment-associated Actinomycetes.</title>
        <authorList>
            <person name="Currrie C."/>
            <person name="Chevrette M."/>
            <person name="Carlson C."/>
            <person name="Stubbendieck R."/>
            <person name="Wendt-Pienkowski E."/>
        </authorList>
    </citation>
    <scope>NUCLEOTIDE SEQUENCE</scope>
    <source>
        <strain evidence="1">SID7499</strain>
    </source>
</reference>
<dbReference type="AlphaFoldDB" id="A0A6G3X6G0"/>
<dbReference type="PANTHER" id="PTHR47691">
    <property type="entry name" value="REGULATOR-RELATED"/>
    <property type="match status" value="1"/>
</dbReference>
<evidence type="ECO:0000313" key="1">
    <source>
        <dbReference type="EMBL" id="NEE13301.1"/>
    </source>
</evidence>
<dbReference type="Gene3D" id="1.25.40.10">
    <property type="entry name" value="Tetratricopeptide repeat domain"/>
    <property type="match status" value="1"/>
</dbReference>
<dbReference type="Pfam" id="PF13374">
    <property type="entry name" value="TPR_10"/>
    <property type="match status" value="1"/>
</dbReference>
<dbReference type="SMART" id="SM00028">
    <property type="entry name" value="TPR"/>
    <property type="match status" value="5"/>
</dbReference>
<gene>
    <name evidence="1" type="ORF">G3M58_43465</name>
</gene>
<dbReference type="SUPFAM" id="SSF48452">
    <property type="entry name" value="TPR-like"/>
    <property type="match status" value="1"/>
</dbReference>
<protein>
    <submittedName>
        <fullName evidence="1">Tetratricopeptide repeat protein</fullName>
    </submittedName>
</protein>
<dbReference type="EMBL" id="JAAGMN010004476">
    <property type="protein sequence ID" value="NEE13301.1"/>
    <property type="molecule type" value="Genomic_DNA"/>
</dbReference>
<dbReference type="PANTHER" id="PTHR47691:SF3">
    <property type="entry name" value="HTH-TYPE TRANSCRIPTIONAL REGULATOR RV0890C-RELATED"/>
    <property type="match status" value="1"/>
</dbReference>
<sequence length="460" mass="51838">MERWLKDRPLRALPHLLAQMKEEGARLEVLHVPEHERSIRVALGVSARALGVEARFLLWQLAVHPGPSISWDAVMDLGGVGGEMDTDRALGQLVAANLVEFRSDRYRLHDLVRVFARYHLDAVTPEDAEELKAATVRQVLEHQLHNVRVCDRVLDRRRVLPIGEPDGVTVLPEPADPEEAAEALDKEYETVRHCFELAVSRNIERYMWLLPVILVPYQWRRSKLADALKFLRTAVAVAETRASPVECAHVYRLLAGTQWRLMEFASAAGYLRRAVRLSETDGSEESRLSLARSCYALGVTLRKQGEAVEAEEHLRRALELYREIPDPAGEAAALNGIGAIHYDRGEHDEALHWCADALVAIERTADRSGRADVLFTLAKVHLARSERGEAVLLYRQACDIFREQEHWPDEAKVRRLFADVLVSAGDTGAAVEQLERVLVLRERMDGAEVGEVRALLESLR</sequence>